<evidence type="ECO:0000256" key="8">
    <source>
        <dbReference type="SAM" id="SignalP"/>
    </source>
</evidence>
<keyword evidence="11" id="KW-1185">Reference proteome</keyword>
<dbReference type="InterPro" id="IPR036909">
    <property type="entry name" value="Cyt_c-like_dom_sf"/>
</dbReference>
<dbReference type="InterPro" id="IPR009056">
    <property type="entry name" value="Cyt_c-like_dom"/>
</dbReference>
<dbReference type="PANTHER" id="PTHR33751:SF9">
    <property type="entry name" value="CYTOCHROME C4"/>
    <property type="match status" value="1"/>
</dbReference>
<dbReference type="OrthoDB" id="9796421at2"/>
<evidence type="ECO:0000256" key="1">
    <source>
        <dbReference type="ARBA" id="ARBA00022448"/>
    </source>
</evidence>
<dbReference type="Gene3D" id="1.10.760.10">
    <property type="entry name" value="Cytochrome c-like domain"/>
    <property type="match status" value="1"/>
</dbReference>
<keyword evidence="4" id="KW-0249">Electron transport</keyword>
<dbReference type="AlphaFoldDB" id="A0A0S1B0J8"/>
<dbReference type="PANTHER" id="PTHR33751">
    <property type="entry name" value="CBB3-TYPE CYTOCHROME C OXIDASE SUBUNIT FIXP"/>
    <property type="match status" value="1"/>
</dbReference>
<dbReference type="GO" id="GO:0046872">
    <property type="term" value="F:metal ion binding"/>
    <property type="evidence" value="ECO:0007669"/>
    <property type="project" value="UniProtKB-KW"/>
</dbReference>
<evidence type="ECO:0000256" key="7">
    <source>
        <dbReference type="SAM" id="MobiDB-lite"/>
    </source>
</evidence>
<keyword evidence="2 6" id="KW-0349">Heme</keyword>
<keyword evidence="3 6" id="KW-0479">Metal-binding</keyword>
<name>A0A0S1B0J8_9GAMM</name>
<organism evidence="10 11">
    <name type="scientific">Stenotrophomonas acidaminiphila</name>
    <dbReference type="NCBI Taxonomy" id="128780"/>
    <lineage>
        <taxon>Bacteria</taxon>
        <taxon>Pseudomonadati</taxon>
        <taxon>Pseudomonadota</taxon>
        <taxon>Gammaproteobacteria</taxon>
        <taxon>Lysobacterales</taxon>
        <taxon>Lysobacteraceae</taxon>
        <taxon>Stenotrophomonas</taxon>
    </lineage>
</organism>
<evidence type="ECO:0000256" key="4">
    <source>
        <dbReference type="ARBA" id="ARBA00022982"/>
    </source>
</evidence>
<evidence type="ECO:0000256" key="2">
    <source>
        <dbReference type="ARBA" id="ARBA00022617"/>
    </source>
</evidence>
<accession>A0A0S1B0J8</accession>
<feature type="domain" description="Cytochrome c" evidence="9">
    <location>
        <begin position="55"/>
        <end position="136"/>
    </location>
</feature>
<dbReference type="GO" id="GO:0009055">
    <property type="term" value="F:electron transfer activity"/>
    <property type="evidence" value="ECO:0007669"/>
    <property type="project" value="InterPro"/>
</dbReference>
<dbReference type="EMBL" id="CP012900">
    <property type="protein sequence ID" value="ALJ28570.1"/>
    <property type="molecule type" value="Genomic_DNA"/>
</dbReference>
<feature type="compositionally biased region" description="Low complexity" evidence="7">
    <location>
        <begin position="33"/>
        <end position="52"/>
    </location>
</feature>
<reference evidence="10 11" key="1">
    <citation type="journal article" date="2015" name="Genome Announc.">
        <title>Complete Genome Sequencing of Stenotrophomonas acidaminiphila ZAC14D2_NAIMI4_2, a Multidrug-Resistant Strain Isolated from Sediments of a Polluted River in Mexico, Uncovers New Antibiotic Resistance Genes and a Novel Class-II Lasso Peptide Biosynthesis Gene Cluster.</title>
        <authorList>
            <person name="Vinuesa P."/>
            <person name="Ochoa-Sanchez L.E."/>
        </authorList>
    </citation>
    <scope>NUCLEOTIDE SEQUENCE [LARGE SCALE GENOMIC DNA]</scope>
    <source>
        <strain evidence="10 11">ZAC14D2_NAIMI4_2</strain>
    </source>
</reference>
<evidence type="ECO:0000256" key="5">
    <source>
        <dbReference type="ARBA" id="ARBA00023004"/>
    </source>
</evidence>
<keyword evidence="1" id="KW-0813">Transport</keyword>
<dbReference type="PATRIC" id="fig|128780.6.peg.2212"/>
<dbReference type="KEGG" id="sacz:AOT14_21960"/>
<protein>
    <submittedName>
        <fullName evidence="10">Cytochrome C</fullName>
    </submittedName>
</protein>
<evidence type="ECO:0000256" key="6">
    <source>
        <dbReference type="PROSITE-ProRule" id="PRU00433"/>
    </source>
</evidence>
<evidence type="ECO:0000313" key="10">
    <source>
        <dbReference type="EMBL" id="ALJ28570.1"/>
    </source>
</evidence>
<dbReference type="PROSITE" id="PS51007">
    <property type="entry name" value="CYTC"/>
    <property type="match status" value="1"/>
</dbReference>
<dbReference type="Proteomes" id="UP000061010">
    <property type="component" value="Chromosome"/>
</dbReference>
<evidence type="ECO:0000259" key="9">
    <source>
        <dbReference type="PROSITE" id="PS51007"/>
    </source>
</evidence>
<feature type="chain" id="PRO_5006588665" evidence="8">
    <location>
        <begin position="25"/>
        <end position="136"/>
    </location>
</feature>
<evidence type="ECO:0000256" key="3">
    <source>
        <dbReference type="ARBA" id="ARBA00022723"/>
    </source>
</evidence>
<dbReference type="GO" id="GO:0020037">
    <property type="term" value="F:heme binding"/>
    <property type="evidence" value="ECO:0007669"/>
    <property type="project" value="InterPro"/>
</dbReference>
<proteinExistence type="predicted"/>
<evidence type="ECO:0000313" key="11">
    <source>
        <dbReference type="Proteomes" id="UP000061010"/>
    </source>
</evidence>
<gene>
    <name evidence="10" type="ORF">AOT14_21960</name>
</gene>
<feature type="signal peptide" evidence="8">
    <location>
        <begin position="1"/>
        <end position="24"/>
    </location>
</feature>
<dbReference type="Pfam" id="PF00034">
    <property type="entry name" value="Cytochrom_C"/>
    <property type="match status" value="1"/>
</dbReference>
<keyword evidence="5 6" id="KW-0408">Iron</keyword>
<dbReference type="InterPro" id="IPR050597">
    <property type="entry name" value="Cytochrome_c_Oxidase_Subunit"/>
</dbReference>
<sequence length="136" mass="13985" precursor="true">MRSQPFAVCLALALALPFGAAAQADPQQPEPSAPATAPASAPAAAPAAAAPSAAGNAEAGRTLAYTCQGCHGITGYKNAYPSYRVPKIGGQSAQYLAQALTEYREGKRKHPTMQAQSMSFSTQEIADLAAYLSTLK</sequence>
<feature type="region of interest" description="Disordered" evidence="7">
    <location>
        <begin position="23"/>
        <end position="52"/>
    </location>
</feature>
<keyword evidence="8" id="KW-0732">Signal</keyword>
<dbReference type="SUPFAM" id="SSF46626">
    <property type="entry name" value="Cytochrome c"/>
    <property type="match status" value="1"/>
</dbReference>